<protein>
    <submittedName>
        <fullName evidence="2">Uncharacterized protein</fullName>
    </submittedName>
</protein>
<proteinExistence type="predicted"/>
<sequence>MNMKMRHGTEGIDSEVSVCCVLRKVALTLSVLGRIFTLIFVYH</sequence>
<organism evidence="2 3">
    <name type="scientific">Portunus trituberculatus</name>
    <name type="common">Swimming crab</name>
    <name type="synonym">Neptunus trituberculatus</name>
    <dbReference type="NCBI Taxonomy" id="210409"/>
    <lineage>
        <taxon>Eukaryota</taxon>
        <taxon>Metazoa</taxon>
        <taxon>Ecdysozoa</taxon>
        <taxon>Arthropoda</taxon>
        <taxon>Crustacea</taxon>
        <taxon>Multicrustacea</taxon>
        <taxon>Malacostraca</taxon>
        <taxon>Eumalacostraca</taxon>
        <taxon>Eucarida</taxon>
        <taxon>Decapoda</taxon>
        <taxon>Pleocyemata</taxon>
        <taxon>Brachyura</taxon>
        <taxon>Eubrachyura</taxon>
        <taxon>Portunoidea</taxon>
        <taxon>Portunidae</taxon>
        <taxon>Portuninae</taxon>
        <taxon>Portunus</taxon>
    </lineage>
</organism>
<evidence type="ECO:0000256" key="1">
    <source>
        <dbReference type="SAM" id="Phobius"/>
    </source>
</evidence>
<keyword evidence="1" id="KW-1133">Transmembrane helix</keyword>
<gene>
    <name evidence="2" type="ORF">E2C01_041267</name>
</gene>
<evidence type="ECO:0000313" key="3">
    <source>
        <dbReference type="Proteomes" id="UP000324222"/>
    </source>
</evidence>
<comment type="caution">
    <text evidence="2">The sequence shown here is derived from an EMBL/GenBank/DDBJ whole genome shotgun (WGS) entry which is preliminary data.</text>
</comment>
<reference evidence="2 3" key="1">
    <citation type="submission" date="2019-05" db="EMBL/GenBank/DDBJ databases">
        <title>Another draft genome of Portunus trituberculatus and its Hox gene families provides insights of decapod evolution.</title>
        <authorList>
            <person name="Jeong J.-H."/>
            <person name="Song I."/>
            <person name="Kim S."/>
            <person name="Choi T."/>
            <person name="Kim D."/>
            <person name="Ryu S."/>
            <person name="Kim W."/>
        </authorList>
    </citation>
    <scope>NUCLEOTIDE SEQUENCE [LARGE SCALE GENOMIC DNA]</scope>
    <source>
        <tissue evidence="2">Muscle</tissue>
    </source>
</reference>
<name>A0A5B7FRG8_PORTR</name>
<dbReference type="AlphaFoldDB" id="A0A5B7FRG8"/>
<keyword evidence="1" id="KW-0812">Transmembrane</keyword>
<dbReference type="Proteomes" id="UP000324222">
    <property type="component" value="Unassembled WGS sequence"/>
</dbReference>
<keyword evidence="1" id="KW-0472">Membrane</keyword>
<feature type="transmembrane region" description="Helical" evidence="1">
    <location>
        <begin position="21"/>
        <end position="42"/>
    </location>
</feature>
<evidence type="ECO:0000313" key="2">
    <source>
        <dbReference type="EMBL" id="MPC47518.1"/>
    </source>
</evidence>
<keyword evidence="3" id="KW-1185">Reference proteome</keyword>
<dbReference type="EMBL" id="VSRR010007783">
    <property type="protein sequence ID" value="MPC47518.1"/>
    <property type="molecule type" value="Genomic_DNA"/>
</dbReference>
<accession>A0A5B7FRG8</accession>